<organism evidence="2">
    <name type="scientific">Epinephelus bruneus</name>
    <name type="common">Longtooth grouper</name>
    <dbReference type="NCBI Taxonomy" id="323802"/>
    <lineage>
        <taxon>Eukaryota</taxon>
        <taxon>Metazoa</taxon>
        <taxon>Chordata</taxon>
        <taxon>Craniata</taxon>
        <taxon>Vertebrata</taxon>
        <taxon>Euteleostomi</taxon>
        <taxon>Actinopterygii</taxon>
        <taxon>Neopterygii</taxon>
        <taxon>Teleostei</taxon>
        <taxon>Neoteleostei</taxon>
        <taxon>Acanthomorphata</taxon>
        <taxon>Eupercaria</taxon>
        <taxon>Perciformes</taxon>
        <taxon>Serranoidei</taxon>
        <taxon>Serranidae</taxon>
        <taxon>Epinephelinae</taxon>
        <taxon>Epinephelini</taxon>
        <taxon>Epinephelus</taxon>
    </lineage>
</organism>
<name>G1FKN1_EPIBR</name>
<evidence type="ECO:0000313" key="2">
    <source>
        <dbReference type="EMBL" id="AEM37734.1"/>
    </source>
</evidence>
<dbReference type="EMBL" id="JN216989">
    <property type="protein sequence ID" value="AEM37734.1"/>
    <property type="molecule type" value="mRNA"/>
</dbReference>
<accession>G1FKN1</accession>
<feature type="region of interest" description="Disordered" evidence="1">
    <location>
        <begin position="1"/>
        <end position="24"/>
    </location>
</feature>
<protein>
    <submittedName>
        <fullName evidence="2">Novel sal-like protein</fullName>
    </submittedName>
</protein>
<dbReference type="AlphaFoldDB" id="G1FKN1"/>
<reference evidence="2" key="1">
    <citation type="submission" date="2011-07" db="EMBL/GenBank/DDBJ databases">
        <title>Characterization of novel sal-like protein in Epinephelus bruneus.</title>
        <authorList>
            <person name="Harikrishnan R."/>
            <person name="Kim J.-S."/>
            <person name="Heo M.-S."/>
        </authorList>
    </citation>
    <scope>NUCLEOTIDE SEQUENCE</scope>
</reference>
<feature type="non-terminal residue" evidence="2">
    <location>
        <position position="110"/>
    </location>
</feature>
<evidence type="ECO:0000256" key="1">
    <source>
        <dbReference type="SAM" id="MobiDB-lite"/>
    </source>
</evidence>
<proteinExistence type="evidence at transcript level"/>
<sequence>MPTSADLRGCVHLSDPKPMRGAPRGAPAALVTLDNLEPIAGPRGGDVSFECLPYQLSMVLSVPTMVTTGNGGEGMTAHQVRVDPYLPTATSFSHAITGPAMPKVLENGCG</sequence>